<dbReference type="InterPro" id="IPR044974">
    <property type="entry name" value="Disease_R_plants"/>
</dbReference>
<evidence type="ECO:0000256" key="2">
    <source>
        <dbReference type="ARBA" id="ARBA00022614"/>
    </source>
</evidence>
<dbReference type="Pfam" id="PF00931">
    <property type="entry name" value="NB-ARC"/>
    <property type="match status" value="1"/>
</dbReference>
<dbReference type="InterPro" id="IPR002182">
    <property type="entry name" value="NB-ARC"/>
</dbReference>
<keyword evidence="3" id="KW-0677">Repeat</keyword>
<gene>
    <name evidence="11" type="ORF">URODEC1_LOCUS55594</name>
</gene>
<dbReference type="Gene3D" id="1.10.10.10">
    <property type="entry name" value="Winged helix-like DNA-binding domain superfamily/Winged helix DNA-binding domain"/>
    <property type="match status" value="1"/>
</dbReference>
<dbReference type="SUPFAM" id="SSF52058">
    <property type="entry name" value="L domain-like"/>
    <property type="match status" value="1"/>
</dbReference>
<keyword evidence="2" id="KW-0433">Leucine-rich repeat</keyword>
<name>A0ABC9AI41_9POAL</name>
<dbReference type="PANTHER" id="PTHR23155">
    <property type="entry name" value="DISEASE RESISTANCE PROTEIN RP"/>
    <property type="match status" value="1"/>
</dbReference>
<evidence type="ECO:0000259" key="9">
    <source>
        <dbReference type="Pfam" id="PF23559"/>
    </source>
</evidence>
<dbReference type="PRINTS" id="PR00364">
    <property type="entry name" value="DISEASERSIST"/>
</dbReference>
<keyword evidence="6" id="KW-0175">Coiled coil</keyword>
<dbReference type="FunFam" id="3.40.50.300:FF:001091">
    <property type="entry name" value="Probable disease resistance protein At1g61300"/>
    <property type="match status" value="1"/>
</dbReference>
<feature type="domain" description="Disease resistance N-terminal" evidence="8">
    <location>
        <begin position="8"/>
        <end position="91"/>
    </location>
</feature>
<evidence type="ECO:0000256" key="1">
    <source>
        <dbReference type="ARBA" id="ARBA00008894"/>
    </source>
</evidence>
<dbReference type="GO" id="GO:0009626">
    <property type="term" value="P:plant-type hypersensitive response"/>
    <property type="evidence" value="ECO:0007669"/>
    <property type="project" value="UniProtKB-ARBA"/>
</dbReference>
<evidence type="ECO:0000256" key="5">
    <source>
        <dbReference type="ARBA" id="ARBA00022821"/>
    </source>
</evidence>
<proteinExistence type="inferred from homology"/>
<dbReference type="InterPro" id="IPR058922">
    <property type="entry name" value="WHD_DRP"/>
</dbReference>
<evidence type="ECO:0000313" key="12">
    <source>
        <dbReference type="Proteomes" id="UP001497457"/>
    </source>
</evidence>
<feature type="domain" description="Disease resistance protein winged helix" evidence="9">
    <location>
        <begin position="438"/>
        <end position="510"/>
    </location>
</feature>
<organism evidence="11 12">
    <name type="scientific">Urochloa decumbens</name>
    <dbReference type="NCBI Taxonomy" id="240449"/>
    <lineage>
        <taxon>Eukaryota</taxon>
        <taxon>Viridiplantae</taxon>
        <taxon>Streptophyta</taxon>
        <taxon>Embryophyta</taxon>
        <taxon>Tracheophyta</taxon>
        <taxon>Spermatophyta</taxon>
        <taxon>Magnoliopsida</taxon>
        <taxon>Liliopsida</taxon>
        <taxon>Poales</taxon>
        <taxon>Poaceae</taxon>
        <taxon>PACMAD clade</taxon>
        <taxon>Panicoideae</taxon>
        <taxon>Panicodae</taxon>
        <taxon>Paniceae</taxon>
        <taxon>Melinidinae</taxon>
        <taxon>Urochloa</taxon>
    </lineage>
</organism>
<reference evidence="11" key="1">
    <citation type="submission" date="2024-10" db="EMBL/GenBank/DDBJ databases">
        <authorList>
            <person name="Ryan C."/>
        </authorList>
    </citation>
    <scope>NUCLEOTIDE SEQUENCE [LARGE SCALE GENOMIC DNA]</scope>
</reference>
<dbReference type="GO" id="GO:0042742">
    <property type="term" value="P:defense response to bacterium"/>
    <property type="evidence" value="ECO:0007669"/>
    <property type="project" value="UniProtKB-ARBA"/>
</dbReference>
<dbReference type="InterPro" id="IPR036388">
    <property type="entry name" value="WH-like_DNA-bd_sf"/>
</dbReference>
<sequence>MDLVTGALGKLPSKLLVLLRDEYKLQTGVKDQIRRLTRELESIHATLRKVAKAPPDQLDEQVRLWASDIREASYDMEDIIDTFLIRVDGPPKEPADEAMFKSLMKKMGKLFSLSKSKARHKIAGAIDVLSKQLEEVEKLRGRYTIDDIVHKRAAMTSIDPRLSALYPKASQLVGIDEQRDKLIQMLTEGDHDMQPNQETKIVSVVGVGGLGKTTLVKAVYDKLNLNAPCKAFVPVGQNPDLKKVLKDILIALDKESYMKGFDFNILDERQLIDELREFLKDKRYFIVIDDVWDIESWKIIRNALDDNSLGSKIVITTRKHDVADEAGCSYKLKPLTHKISKILFYGRIFGSESECPAHFSEVSEKILKKCGGVPLAIVTTSSLLANKSGNIKVWNEVCDSIGSGLGSNHNMEIMRKILSLSYYDLPSHLKTCLLYISIFPEDYEIEKKRLIWRWIAEDFVQHGEVTQSLYELGESYFNELLNRSLIQVADMLVDGTPRSCRVHDMVLELICSLSRQENFVTTVLGDSRQRTPPSGSKKVRRLSLQNTAWPTMEISKLRSIAIFSSAIFSSMTSLSCCHLLRVLDLQGCNLKNLPSLRFVGKLFHLRYLSLAYTDYGGELPAEIGKLQFLQTLDLFWIKIDERPLSNIIAGLRQMICLRVALTRLPNGLRCLTSLEHLREVIVDSACMAEELGHLTQLRMLYVQLRKDKDGRWDESLCTGFLRSLAKLHKIQKLLVVTSSDVAADLEGSVESLGNLSYLHINKTTSLPTWISPASLLLLSYLRITMVQVRTADIRVLGMLQALRYLHVEVSGDIQVLERFIVSHDAFPCAIKCSFFGFSMTPSAFQPGAMPRLEEFKFSIRLKDFTAGKFIGDDLALGHLPSLQSMRVDLLREQDVSEEVVVEVEEKLKHKADVHRNHPYIDFRK</sequence>
<dbReference type="Proteomes" id="UP001497457">
    <property type="component" value="Chromosome 21rd"/>
</dbReference>
<dbReference type="AlphaFoldDB" id="A0ABC9AI41"/>
<keyword evidence="12" id="KW-1185">Reference proteome</keyword>
<evidence type="ECO:0000256" key="3">
    <source>
        <dbReference type="ARBA" id="ARBA00022737"/>
    </source>
</evidence>
<dbReference type="PANTHER" id="PTHR23155:SF1116">
    <property type="entry name" value="OS12G0273300 PROTEIN"/>
    <property type="match status" value="1"/>
</dbReference>
<feature type="domain" description="Disease resistance R13L4/SHOC-2-like LRR" evidence="10">
    <location>
        <begin position="556"/>
        <end position="919"/>
    </location>
</feature>
<keyword evidence="4" id="KW-0547">Nucleotide-binding</keyword>
<evidence type="ECO:0000259" key="7">
    <source>
        <dbReference type="Pfam" id="PF00931"/>
    </source>
</evidence>
<dbReference type="FunFam" id="1.10.10.10:FF:000322">
    <property type="entry name" value="Probable disease resistance protein At1g63360"/>
    <property type="match status" value="1"/>
</dbReference>
<evidence type="ECO:0000259" key="10">
    <source>
        <dbReference type="Pfam" id="PF23598"/>
    </source>
</evidence>
<evidence type="ECO:0000313" key="11">
    <source>
        <dbReference type="EMBL" id="CAL4980279.1"/>
    </source>
</evidence>
<dbReference type="InterPro" id="IPR038005">
    <property type="entry name" value="RX-like_CC"/>
</dbReference>
<evidence type="ECO:0000259" key="8">
    <source>
        <dbReference type="Pfam" id="PF18052"/>
    </source>
</evidence>
<dbReference type="InterPro" id="IPR042197">
    <property type="entry name" value="Apaf_helical"/>
</dbReference>
<accession>A0ABC9AI41</accession>
<dbReference type="Gene3D" id="1.10.8.430">
    <property type="entry name" value="Helical domain of apoptotic protease-activating factors"/>
    <property type="match status" value="1"/>
</dbReference>
<protein>
    <submittedName>
        <fullName evidence="11">Uncharacterized protein</fullName>
    </submittedName>
</protein>
<dbReference type="Pfam" id="PF23598">
    <property type="entry name" value="LRR_14"/>
    <property type="match status" value="1"/>
</dbReference>
<feature type="domain" description="NB-ARC" evidence="7">
    <location>
        <begin position="180"/>
        <end position="331"/>
    </location>
</feature>
<dbReference type="SUPFAM" id="SSF52540">
    <property type="entry name" value="P-loop containing nucleoside triphosphate hydrolases"/>
    <property type="match status" value="1"/>
</dbReference>
<dbReference type="InterPro" id="IPR041118">
    <property type="entry name" value="Rx_N"/>
</dbReference>
<dbReference type="CDD" id="cd14798">
    <property type="entry name" value="RX-CC_like"/>
    <property type="match status" value="1"/>
</dbReference>
<dbReference type="InterPro" id="IPR027417">
    <property type="entry name" value="P-loop_NTPase"/>
</dbReference>
<dbReference type="InterPro" id="IPR055414">
    <property type="entry name" value="LRR_R13L4/SHOC2-like"/>
</dbReference>
<dbReference type="EMBL" id="OZ075131">
    <property type="protein sequence ID" value="CAL4980279.1"/>
    <property type="molecule type" value="Genomic_DNA"/>
</dbReference>
<dbReference type="InterPro" id="IPR032675">
    <property type="entry name" value="LRR_dom_sf"/>
</dbReference>
<comment type="similarity">
    <text evidence="1">Belongs to the disease resistance NB-LRR family.</text>
</comment>
<dbReference type="Gene3D" id="3.80.10.10">
    <property type="entry name" value="Ribonuclease Inhibitor"/>
    <property type="match status" value="1"/>
</dbReference>
<dbReference type="Pfam" id="PF23559">
    <property type="entry name" value="WHD_DRP"/>
    <property type="match status" value="1"/>
</dbReference>
<evidence type="ECO:0000256" key="4">
    <source>
        <dbReference type="ARBA" id="ARBA00022741"/>
    </source>
</evidence>
<dbReference type="Gene3D" id="3.40.50.300">
    <property type="entry name" value="P-loop containing nucleotide triphosphate hydrolases"/>
    <property type="match status" value="1"/>
</dbReference>
<dbReference type="Gene3D" id="1.20.5.4130">
    <property type="match status" value="1"/>
</dbReference>
<dbReference type="Pfam" id="PF18052">
    <property type="entry name" value="Rx_N"/>
    <property type="match status" value="1"/>
</dbReference>
<keyword evidence="5" id="KW-0611">Plant defense</keyword>
<dbReference type="GO" id="GO:0000166">
    <property type="term" value="F:nucleotide binding"/>
    <property type="evidence" value="ECO:0007669"/>
    <property type="project" value="UniProtKB-KW"/>
</dbReference>
<evidence type="ECO:0000256" key="6">
    <source>
        <dbReference type="ARBA" id="ARBA00023054"/>
    </source>
</evidence>
<dbReference type="GO" id="GO:0002758">
    <property type="term" value="P:innate immune response-activating signaling pathway"/>
    <property type="evidence" value="ECO:0007669"/>
    <property type="project" value="UniProtKB-ARBA"/>
</dbReference>